<keyword evidence="2" id="KW-0560">Oxidoreductase</keyword>
<dbReference type="SMART" id="SM00829">
    <property type="entry name" value="PKS_ER"/>
    <property type="match status" value="1"/>
</dbReference>
<dbReference type="CDD" id="cd08268">
    <property type="entry name" value="MDR2"/>
    <property type="match status" value="1"/>
</dbReference>
<dbReference type="SUPFAM" id="SSF51735">
    <property type="entry name" value="NAD(P)-binding Rossmann-fold domains"/>
    <property type="match status" value="1"/>
</dbReference>
<dbReference type="GO" id="GO:0070402">
    <property type="term" value="F:NADPH binding"/>
    <property type="evidence" value="ECO:0007669"/>
    <property type="project" value="TreeGrafter"/>
</dbReference>
<dbReference type="InterPro" id="IPR013154">
    <property type="entry name" value="ADH-like_N"/>
</dbReference>
<reference evidence="4 5" key="1">
    <citation type="submission" date="2018-10" db="EMBL/GenBank/DDBJ databases">
        <title>Parasedimentitalea marina sp. nov., a psychrophilic bacterium isolated from deep seawater of the New Britain Trench.</title>
        <authorList>
            <person name="Cao J."/>
        </authorList>
    </citation>
    <scope>NUCLEOTIDE SEQUENCE [LARGE SCALE GENOMIC DNA]</scope>
    <source>
        <strain evidence="4 5">W43</strain>
    </source>
</reference>
<evidence type="ECO:0000256" key="2">
    <source>
        <dbReference type="ARBA" id="ARBA00023002"/>
    </source>
</evidence>
<evidence type="ECO:0000256" key="1">
    <source>
        <dbReference type="ARBA" id="ARBA00022857"/>
    </source>
</evidence>
<evidence type="ECO:0000259" key="3">
    <source>
        <dbReference type="SMART" id="SM00829"/>
    </source>
</evidence>
<dbReference type="Gene3D" id="3.40.50.720">
    <property type="entry name" value="NAD(P)-binding Rossmann-like Domain"/>
    <property type="match status" value="1"/>
</dbReference>
<dbReference type="GO" id="GO:0016651">
    <property type="term" value="F:oxidoreductase activity, acting on NAD(P)H"/>
    <property type="evidence" value="ECO:0007669"/>
    <property type="project" value="TreeGrafter"/>
</dbReference>
<dbReference type="PANTHER" id="PTHR48106:SF18">
    <property type="entry name" value="QUINONE OXIDOREDUCTASE PIG3"/>
    <property type="match status" value="1"/>
</dbReference>
<organism evidence="4 5">
    <name type="scientific">Parasedimentitalea marina</name>
    <dbReference type="NCBI Taxonomy" id="2483033"/>
    <lineage>
        <taxon>Bacteria</taxon>
        <taxon>Pseudomonadati</taxon>
        <taxon>Pseudomonadota</taxon>
        <taxon>Alphaproteobacteria</taxon>
        <taxon>Rhodobacterales</taxon>
        <taxon>Paracoccaceae</taxon>
        <taxon>Parasedimentitalea</taxon>
    </lineage>
</organism>
<keyword evidence="1" id="KW-0521">NADP</keyword>
<protein>
    <recommendedName>
        <fullName evidence="3">Enoyl reductase (ER) domain-containing protein</fullName>
    </recommendedName>
</protein>
<dbReference type="InterPro" id="IPR011032">
    <property type="entry name" value="GroES-like_sf"/>
</dbReference>
<dbReference type="Pfam" id="PF00107">
    <property type="entry name" value="ADH_zinc_N"/>
    <property type="match status" value="1"/>
</dbReference>
<dbReference type="SUPFAM" id="SSF50129">
    <property type="entry name" value="GroES-like"/>
    <property type="match status" value="1"/>
</dbReference>
<dbReference type="InterPro" id="IPR036291">
    <property type="entry name" value="NAD(P)-bd_dom_sf"/>
</dbReference>
<dbReference type="PANTHER" id="PTHR48106">
    <property type="entry name" value="QUINONE OXIDOREDUCTASE PIG3-RELATED"/>
    <property type="match status" value="1"/>
</dbReference>
<dbReference type="Proteomes" id="UP000283063">
    <property type="component" value="Chromosome"/>
</dbReference>
<dbReference type="EMBL" id="CP033219">
    <property type="protein sequence ID" value="AZV76921.1"/>
    <property type="molecule type" value="Genomic_DNA"/>
</dbReference>
<dbReference type="Pfam" id="PF08240">
    <property type="entry name" value="ADH_N"/>
    <property type="match status" value="1"/>
</dbReference>
<proteinExistence type="predicted"/>
<feature type="domain" description="Enoyl reductase (ER)" evidence="3">
    <location>
        <begin position="27"/>
        <end position="343"/>
    </location>
</feature>
<dbReference type="KEGG" id="sedi:EBB79_02755"/>
<dbReference type="InterPro" id="IPR013149">
    <property type="entry name" value="ADH-like_C"/>
</dbReference>
<dbReference type="AlphaFoldDB" id="A0A3T0MYT5"/>
<evidence type="ECO:0000313" key="4">
    <source>
        <dbReference type="EMBL" id="AZV76921.1"/>
    </source>
</evidence>
<keyword evidence="5" id="KW-1185">Reference proteome</keyword>
<accession>A0A3T0MYT5</accession>
<evidence type="ECO:0000313" key="5">
    <source>
        <dbReference type="Proteomes" id="UP000283063"/>
    </source>
</evidence>
<sequence>MTLMTIQYPLVSTAPTTTRLLEFTEYGGPEVLDKATIDIAEPAAGEVRVRMKALALNRSNALFRSGTYVFEARFPSRIGTEGVGEVDAIGADVTEYVIGQRVNLLPPDNESTHGYAADYNNVPQEKLLLAPEGLTDRKAATAWVPFLTIYHHFVEKGLAAPGRWIVLPAASSSVSLAANSLSHHLGAKTIGITRTVAKKAALEAAGYDAVIISEDEDISARLLEITGEGADFVFDPVGGPQLEKIIGGLKQGAEINVYGVLDAAETPLPVFALMHSGATIGCYMVYELLVDLTRLRAAVDYYLPLFKSGQIAPVADDKLFTFDQSVEAFQHMESNTQLGKVIVSF</sequence>
<name>A0A3T0MYT5_9RHOB</name>
<dbReference type="OrthoDB" id="9805883at2"/>
<dbReference type="Gene3D" id="3.90.180.10">
    <property type="entry name" value="Medium-chain alcohol dehydrogenases, catalytic domain"/>
    <property type="match status" value="1"/>
</dbReference>
<dbReference type="InterPro" id="IPR020843">
    <property type="entry name" value="ER"/>
</dbReference>
<gene>
    <name evidence="4" type="ORF">EBB79_02755</name>
</gene>